<evidence type="ECO:0000313" key="2">
    <source>
        <dbReference type="Proteomes" id="UP000271624"/>
    </source>
</evidence>
<comment type="caution">
    <text evidence="1">The sequence shown here is derived from an EMBL/GenBank/DDBJ whole genome shotgun (WGS) entry which is preliminary data.</text>
</comment>
<proteinExistence type="predicted"/>
<reference evidence="1" key="2">
    <citation type="journal article" date="2019" name="Genome Biol. Evol.">
        <title>Day and night: Metabolic profiles and evolutionary relationships of six axenic non-marine cyanobacteria.</title>
        <authorList>
            <person name="Will S.E."/>
            <person name="Henke P."/>
            <person name="Boedeker C."/>
            <person name="Huang S."/>
            <person name="Brinkmann H."/>
            <person name="Rohde M."/>
            <person name="Jarek M."/>
            <person name="Friedl T."/>
            <person name="Seufert S."/>
            <person name="Schumacher M."/>
            <person name="Overmann J."/>
            <person name="Neumann-Schaal M."/>
            <person name="Petersen J."/>
        </authorList>
    </citation>
    <scope>NUCLEOTIDE SEQUENCE [LARGE SCALE GENOMIC DNA]</scope>
    <source>
        <strain evidence="1">PCC 7102</strain>
    </source>
</reference>
<sequence>MKTLEQLKARAKELAKQAADYSRQANQVHATDRELGKILMRRAYEASKRCQVVIGEILRQEKTTV</sequence>
<dbReference type="RefSeq" id="WP_127086596.1">
    <property type="nucleotide sequence ID" value="NZ_RSCL01000034.1"/>
</dbReference>
<keyword evidence="2" id="KW-1185">Reference proteome</keyword>
<dbReference type="EMBL" id="RSCL01000034">
    <property type="protein sequence ID" value="RUS97031.1"/>
    <property type="molecule type" value="Genomic_DNA"/>
</dbReference>
<accession>A0A433UT52</accession>
<evidence type="ECO:0000313" key="1">
    <source>
        <dbReference type="EMBL" id="RUS97031.1"/>
    </source>
</evidence>
<reference evidence="1" key="1">
    <citation type="submission" date="2018-12" db="EMBL/GenBank/DDBJ databases">
        <authorList>
            <person name="Will S."/>
            <person name="Neumann-Schaal M."/>
            <person name="Henke P."/>
        </authorList>
    </citation>
    <scope>NUCLEOTIDE SEQUENCE</scope>
    <source>
        <strain evidence="1">PCC 7102</strain>
    </source>
</reference>
<dbReference type="AlphaFoldDB" id="A0A433UT52"/>
<dbReference type="Proteomes" id="UP000271624">
    <property type="component" value="Unassembled WGS sequence"/>
</dbReference>
<dbReference type="OrthoDB" id="516164at2"/>
<protein>
    <recommendedName>
        <fullName evidence="3">HEPN domain-containing protein</fullName>
    </recommendedName>
</protein>
<gene>
    <name evidence="1" type="ORF">DSM106972_085810</name>
</gene>
<evidence type="ECO:0008006" key="3">
    <source>
        <dbReference type="Google" id="ProtNLM"/>
    </source>
</evidence>
<organism evidence="1 2">
    <name type="scientific">Dulcicalothrix desertica PCC 7102</name>
    <dbReference type="NCBI Taxonomy" id="232991"/>
    <lineage>
        <taxon>Bacteria</taxon>
        <taxon>Bacillati</taxon>
        <taxon>Cyanobacteriota</taxon>
        <taxon>Cyanophyceae</taxon>
        <taxon>Nostocales</taxon>
        <taxon>Calotrichaceae</taxon>
        <taxon>Dulcicalothrix</taxon>
    </lineage>
</organism>
<name>A0A433UT52_9CYAN</name>